<dbReference type="AlphaFoldDB" id="A0A0D0BG78"/>
<reference evidence="2 3" key="1">
    <citation type="submission" date="2014-04" db="EMBL/GenBank/DDBJ databases">
        <authorList>
            <consortium name="DOE Joint Genome Institute"/>
            <person name="Kuo A."/>
            <person name="Ruytinx J."/>
            <person name="Rineau F."/>
            <person name="Colpaert J."/>
            <person name="Kohler A."/>
            <person name="Nagy L.G."/>
            <person name="Floudas D."/>
            <person name="Copeland A."/>
            <person name="Barry K.W."/>
            <person name="Cichocki N."/>
            <person name="Veneault-Fourrey C."/>
            <person name="LaButti K."/>
            <person name="Lindquist E.A."/>
            <person name="Lipzen A."/>
            <person name="Lundell T."/>
            <person name="Morin E."/>
            <person name="Murat C."/>
            <person name="Sun H."/>
            <person name="Tunlid A."/>
            <person name="Henrissat B."/>
            <person name="Grigoriev I.V."/>
            <person name="Hibbett D.S."/>
            <person name="Martin F."/>
            <person name="Nordberg H.P."/>
            <person name="Cantor M.N."/>
            <person name="Hua S.X."/>
        </authorList>
    </citation>
    <scope>NUCLEOTIDE SEQUENCE [LARGE SCALE GENOMIC DNA]</scope>
    <source>
        <strain evidence="2 3">UH-Slu-Lm8-n1</strain>
    </source>
</reference>
<reference evidence="3" key="2">
    <citation type="submission" date="2015-01" db="EMBL/GenBank/DDBJ databases">
        <title>Evolutionary Origins and Diversification of the Mycorrhizal Mutualists.</title>
        <authorList>
            <consortium name="DOE Joint Genome Institute"/>
            <consortium name="Mycorrhizal Genomics Consortium"/>
            <person name="Kohler A."/>
            <person name="Kuo A."/>
            <person name="Nagy L.G."/>
            <person name="Floudas D."/>
            <person name="Copeland A."/>
            <person name="Barry K.W."/>
            <person name="Cichocki N."/>
            <person name="Veneault-Fourrey C."/>
            <person name="LaButti K."/>
            <person name="Lindquist E.A."/>
            <person name="Lipzen A."/>
            <person name="Lundell T."/>
            <person name="Morin E."/>
            <person name="Murat C."/>
            <person name="Riley R."/>
            <person name="Ohm R."/>
            <person name="Sun H."/>
            <person name="Tunlid A."/>
            <person name="Henrissat B."/>
            <person name="Grigoriev I.V."/>
            <person name="Hibbett D.S."/>
            <person name="Martin F."/>
        </authorList>
    </citation>
    <scope>NUCLEOTIDE SEQUENCE [LARGE SCALE GENOMIC DNA]</scope>
    <source>
        <strain evidence="3">UH-Slu-Lm8-n1</strain>
    </source>
</reference>
<protein>
    <submittedName>
        <fullName evidence="2">Uncharacterized protein</fullName>
    </submittedName>
</protein>
<organism evidence="2 3">
    <name type="scientific">Suillus luteus UH-Slu-Lm8-n1</name>
    <dbReference type="NCBI Taxonomy" id="930992"/>
    <lineage>
        <taxon>Eukaryota</taxon>
        <taxon>Fungi</taxon>
        <taxon>Dikarya</taxon>
        <taxon>Basidiomycota</taxon>
        <taxon>Agaricomycotina</taxon>
        <taxon>Agaricomycetes</taxon>
        <taxon>Agaricomycetidae</taxon>
        <taxon>Boletales</taxon>
        <taxon>Suillineae</taxon>
        <taxon>Suillaceae</taxon>
        <taxon>Suillus</taxon>
    </lineage>
</organism>
<dbReference type="HOGENOM" id="CLU_2924236_0_0_1"/>
<proteinExistence type="predicted"/>
<evidence type="ECO:0000313" key="2">
    <source>
        <dbReference type="EMBL" id="KIK42268.1"/>
    </source>
</evidence>
<evidence type="ECO:0000256" key="1">
    <source>
        <dbReference type="SAM" id="MobiDB-lite"/>
    </source>
</evidence>
<feature type="region of interest" description="Disordered" evidence="1">
    <location>
        <begin position="27"/>
        <end position="61"/>
    </location>
</feature>
<gene>
    <name evidence="2" type="ORF">CY34DRAFT_805103</name>
</gene>
<keyword evidence="3" id="KW-1185">Reference proteome</keyword>
<accession>A0A0D0BG78</accession>
<dbReference type="EMBL" id="KN835243">
    <property type="protein sequence ID" value="KIK42268.1"/>
    <property type="molecule type" value="Genomic_DNA"/>
</dbReference>
<name>A0A0D0BG78_9AGAM</name>
<dbReference type="InParanoid" id="A0A0D0BG78"/>
<sequence>MVLQNSVLVNFRVEGFNSTFAQSGVSHCGEQARGSSTPHRRVTVTIDRPDGDGDGPAQHRT</sequence>
<evidence type="ECO:0000313" key="3">
    <source>
        <dbReference type="Proteomes" id="UP000054485"/>
    </source>
</evidence>
<dbReference type="Proteomes" id="UP000054485">
    <property type="component" value="Unassembled WGS sequence"/>
</dbReference>